<evidence type="ECO:0000256" key="2">
    <source>
        <dbReference type="ARBA" id="ARBA00022679"/>
    </source>
</evidence>
<evidence type="ECO:0000256" key="3">
    <source>
        <dbReference type="ARBA" id="ARBA00022691"/>
    </source>
</evidence>
<sequence>MKIVSKLKKAGIKSAETDAKVLLEFVTGKSREFLLANPKFGLSDNEIKKLGNLVARRKKHEPIAYITGHKEFFGLDFCVDRNVLIPRPETETLVELAIDFIKSKQKKYHTEFASNSKSTEMAKQPRHNKLKILDIGTGSGNIIISIAKKYRFEPIGTNRYFFASDISKSALEVARINAKKHGVGKSIKFIQSDLLNNISGKFDLIVANLPYVPIGGSDNNEIKFEPHKAIFADNNGEKLIEKLLANIKKHLNNSGEILLEVDSRNTKNLTTYATKFFSSTEIIKDYSSKDRFIKIGDKL</sequence>
<dbReference type="Pfam" id="PF17827">
    <property type="entry name" value="PrmC_N"/>
    <property type="match status" value="1"/>
</dbReference>
<accession>A0A2M6YBZ8</accession>
<gene>
    <name evidence="6" type="primary">prmC</name>
    <name evidence="6" type="ORF">COT12_02300</name>
</gene>
<organism evidence="6 7">
    <name type="scientific">Candidatus Berkelbacteria bacterium CG08_land_8_20_14_0_20_39_8</name>
    <dbReference type="NCBI Taxonomy" id="1974511"/>
    <lineage>
        <taxon>Bacteria</taxon>
        <taxon>Candidatus Berkelbacteria</taxon>
    </lineage>
</organism>
<evidence type="ECO:0000313" key="7">
    <source>
        <dbReference type="Proteomes" id="UP000229896"/>
    </source>
</evidence>
<evidence type="ECO:0000259" key="4">
    <source>
        <dbReference type="Pfam" id="PF13847"/>
    </source>
</evidence>
<dbReference type="Pfam" id="PF13847">
    <property type="entry name" value="Methyltransf_31"/>
    <property type="match status" value="1"/>
</dbReference>
<dbReference type="CDD" id="cd02440">
    <property type="entry name" value="AdoMet_MTases"/>
    <property type="match status" value="1"/>
</dbReference>
<keyword evidence="2 6" id="KW-0808">Transferase</keyword>
<evidence type="ECO:0000256" key="1">
    <source>
        <dbReference type="ARBA" id="ARBA00022603"/>
    </source>
</evidence>
<comment type="caution">
    <text evidence="6">The sequence shown here is derived from an EMBL/GenBank/DDBJ whole genome shotgun (WGS) entry which is preliminary data.</text>
</comment>
<feature type="domain" description="Methyltransferase" evidence="4">
    <location>
        <begin position="127"/>
        <end position="260"/>
    </location>
</feature>
<protein>
    <submittedName>
        <fullName evidence="6">Peptide chain release factor N(5)-glutamine methyltransferase</fullName>
    </submittedName>
</protein>
<name>A0A2M6YBZ8_9BACT</name>
<dbReference type="Gene3D" id="3.40.50.150">
    <property type="entry name" value="Vaccinia Virus protein VP39"/>
    <property type="match status" value="1"/>
</dbReference>
<dbReference type="InterPro" id="IPR025714">
    <property type="entry name" value="Methyltranfer_dom"/>
</dbReference>
<evidence type="ECO:0000259" key="5">
    <source>
        <dbReference type="Pfam" id="PF17827"/>
    </source>
</evidence>
<dbReference type="Proteomes" id="UP000229896">
    <property type="component" value="Unassembled WGS sequence"/>
</dbReference>
<keyword evidence="3" id="KW-0949">S-adenosyl-L-methionine</keyword>
<dbReference type="InterPro" id="IPR029063">
    <property type="entry name" value="SAM-dependent_MTases_sf"/>
</dbReference>
<proteinExistence type="predicted"/>
<dbReference type="PANTHER" id="PTHR18895">
    <property type="entry name" value="HEMK METHYLTRANSFERASE"/>
    <property type="match status" value="1"/>
</dbReference>
<dbReference type="Gene3D" id="1.10.8.10">
    <property type="entry name" value="DNA helicase RuvA subunit, C-terminal domain"/>
    <property type="match status" value="1"/>
</dbReference>
<dbReference type="NCBIfam" id="TIGR00536">
    <property type="entry name" value="hemK_fam"/>
    <property type="match status" value="1"/>
</dbReference>
<dbReference type="NCBIfam" id="TIGR03534">
    <property type="entry name" value="RF_mod_PrmC"/>
    <property type="match status" value="1"/>
</dbReference>
<dbReference type="SUPFAM" id="SSF53335">
    <property type="entry name" value="S-adenosyl-L-methionine-dependent methyltransferases"/>
    <property type="match status" value="1"/>
</dbReference>
<dbReference type="AlphaFoldDB" id="A0A2M6YBZ8"/>
<dbReference type="InterPro" id="IPR004556">
    <property type="entry name" value="HemK-like"/>
</dbReference>
<dbReference type="EMBL" id="PEXI01000072">
    <property type="protein sequence ID" value="PIU24200.1"/>
    <property type="molecule type" value="Genomic_DNA"/>
</dbReference>
<dbReference type="PANTHER" id="PTHR18895:SF74">
    <property type="entry name" value="MTRF1L RELEASE FACTOR GLUTAMINE METHYLTRANSFERASE"/>
    <property type="match status" value="1"/>
</dbReference>
<dbReference type="InterPro" id="IPR019874">
    <property type="entry name" value="RF_methyltr_PrmC"/>
</dbReference>
<evidence type="ECO:0000313" key="6">
    <source>
        <dbReference type="EMBL" id="PIU24200.1"/>
    </source>
</evidence>
<keyword evidence="1 6" id="KW-0489">Methyltransferase</keyword>
<dbReference type="InterPro" id="IPR040758">
    <property type="entry name" value="PrmC_N"/>
</dbReference>
<feature type="domain" description="Release factor glutamine methyltransferase N-terminal" evidence="5">
    <location>
        <begin position="4"/>
        <end position="68"/>
    </location>
</feature>
<dbReference type="InterPro" id="IPR050320">
    <property type="entry name" value="N5-glutamine_MTase"/>
</dbReference>
<dbReference type="GO" id="GO:0032259">
    <property type="term" value="P:methylation"/>
    <property type="evidence" value="ECO:0007669"/>
    <property type="project" value="UniProtKB-KW"/>
</dbReference>
<reference evidence="7" key="1">
    <citation type="submission" date="2017-09" db="EMBL/GenBank/DDBJ databases">
        <title>Depth-based differentiation of microbial function through sediment-hosted aquifers and enrichment of novel symbionts in the deep terrestrial subsurface.</title>
        <authorList>
            <person name="Probst A.J."/>
            <person name="Ladd B."/>
            <person name="Jarett J.K."/>
            <person name="Geller-Mcgrath D.E."/>
            <person name="Sieber C.M.K."/>
            <person name="Emerson J.B."/>
            <person name="Anantharaman K."/>
            <person name="Thomas B.C."/>
            <person name="Malmstrom R."/>
            <person name="Stieglmeier M."/>
            <person name="Klingl A."/>
            <person name="Woyke T."/>
            <person name="Ryan C.M."/>
            <person name="Banfield J.F."/>
        </authorList>
    </citation>
    <scope>NUCLEOTIDE SEQUENCE [LARGE SCALE GENOMIC DNA]</scope>
</reference>
<dbReference type="GO" id="GO:0008276">
    <property type="term" value="F:protein methyltransferase activity"/>
    <property type="evidence" value="ECO:0007669"/>
    <property type="project" value="InterPro"/>
</dbReference>